<evidence type="ECO:0000313" key="2">
    <source>
        <dbReference type="Proteomes" id="UP001054837"/>
    </source>
</evidence>
<name>A0AAV4R5R8_9ARAC</name>
<sequence>MCTAQLADIYPDSRSQTIHNSSTRHQHPHLHLHSTPPFQVRKVMCSRLPEPTLYRRSDFSETSKRRHMLHCGWHLHLQLQTVSIVENLCCGRRTKRIRMAFFFCSRLLFHLVESFEQLFVIQERKVTVAVSVGALW</sequence>
<dbReference type="Proteomes" id="UP001054837">
    <property type="component" value="Unassembled WGS sequence"/>
</dbReference>
<dbReference type="EMBL" id="BPLQ01005762">
    <property type="protein sequence ID" value="GIY16999.1"/>
    <property type="molecule type" value="Genomic_DNA"/>
</dbReference>
<evidence type="ECO:0000313" key="1">
    <source>
        <dbReference type="EMBL" id="GIY16999.1"/>
    </source>
</evidence>
<keyword evidence="2" id="KW-1185">Reference proteome</keyword>
<protein>
    <submittedName>
        <fullName evidence="1">Uncharacterized protein</fullName>
    </submittedName>
</protein>
<accession>A0AAV4R5R8</accession>
<organism evidence="1 2">
    <name type="scientific">Caerostris darwini</name>
    <dbReference type="NCBI Taxonomy" id="1538125"/>
    <lineage>
        <taxon>Eukaryota</taxon>
        <taxon>Metazoa</taxon>
        <taxon>Ecdysozoa</taxon>
        <taxon>Arthropoda</taxon>
        <taxon>Chelicerata</taxon>
        <taxon>Arachnida</taxon>
        <taxon>Araneae</taxon>
        <taxon>Araneomorphae</taxon>
        <taxon>Entelegynae</taxon>
        <taxon>Araneoidea</taxon>
        <taxon>Araneidae</taxon>
        <taxon>Caerostris</taxon>
    </lineage>
</organism>
<gene>
    <name evidence="1" type="ORF">CDAR_52031</name>
</gene>
<dbReference type="AlphaFoldDB" id="A0AAV4R5R8"/>
<proteinExistence type="predicted"/>
<reference evidence="1 2" key="1">
    <citation type="submission" date="2021-06" db="EMBL/GenBank/DDBJ databases">
        <title>Caerostris darwini draft genome.</title>
        <authorList>
            <person name="Kono N."/>
            <person name="Arakawa K."/>
        </authorList>
    </citation>
    <scope>NUCLEOTIDE SEQUENCE [LARGE SCALE GENOMIC DNA]</scope>
</reference>
<comment type="caution">
    <text evidence="1">The sequence shown here is derived from an EMBL/GenBank/DDBJ whole genome shotgun (WGS) entry which is preliminary data.</text>
</comment>